<evidence type="ECO:0000256" key="4">
    <source>
        <dbReference type="ARBA" id="ARBA00023015"/>
    </source>
</evidence>
<keyword evidence="6 8" id="KW-0539">Nucleus</keyword>
<organism evidence="10 11">
    <name type="scientific">Saxophila tyrrhenica</name>
    <dbReference type="NCBI Taxonomy" id="1690608"/>
    <lineage>
        <taxon>Eukaryota</taxon>
        <taxon>Fungi</taxon>
        <taxon>Dikarya</taxon>
        <taxon>Ascomycota</taxon>
        <taxon>Pezizomycotina</taxon>
        <taxon>Dothideomycetes</taxon>
        <taxon>Dothideomycetidae</taxon>
        <taxon>Mycosphaerellales</taxon>
        <taxon>Extremaceae</taxon>
        <taxon>Saxophila</taxon>
    </lineage>
</organism>
<evidence type="ECO:0000256" key="1">
    <source>
        <dbReference type="ARBA" id="ARBA00004123"/>
    </source>
</evidence>
<sequence>MLSQFQASYQRVEQSLQRLTDSIASYNPSVRDADELVAADEAVNRDLDQLVTHQSNYLRIQQLRKATEENDERIRSTIKQLADARKELSSIPSSIPPDEPRQEIKVDELLAYAKFISPTTVPPTFRRKDVPILPSKKEPAQAQISNGIATPPAGAQENGNEPYTRIENVGTKAMSKEQKQMMQPELPWVPWPEPGVIASGALAEIQRMVESGRDPASVLTAEEQAERDRLKGEEEERERLAQEEAEKRRMSMFDTGAVRRQTFTDVFDPDNE</sequence>
<accession>A0AAV9PAX9</accession>
<dbReference type="InterPro" id="IPR019258">
    <property type="entry name" value="Mediator_Med4"/>
</dbReference>
<evidence type="ECO:0000313" key="10">
    <source>
        <dbReference type="EMBL" id="KAK5168685.1"/>
    </source>
</evidence>
<dbReference type="Pfam" id="PF10018">
    <property type="entry name" value="Med4"/>
    <property type="match status" value="1"/>
</dbReference>
<proteinExistence type="inferred from homology"/>
<evidence type="ECO:0000313" key="11">
    <source>
        <dbReference type="Proteomes" id="UP001337655"/>
    </source>
</evidence>
<name>A0AAV9PAX9_9PEZI</name>
<keyword evidence="8" id="KW-0010">Activator</keyword>
<comment type="similarity">
    <text evidence="2 8">Belongs to the Mediator complex subunit 4 family.</text>
</comment>
<evidence type="ECO:0000256" key="6">
    <source>
        <dbReference type="ARBA" id="ARBA00023242"/>
    </source>
</evidence>
<feature type="compositionally biased region" description="Basic and acidic residues" evidence="9">
    <location>
        <begin position="224"/>
        <end position="251"/>
    </location>
</feature>
<dbReference type="GO" id="GO:0006357">
    <property type="term" value="P:regulation of transcription by RNA polymerase II"/>
    <property type="evidence" value="ECO:0007669"/>
    <property type="project" value="InterPro"/>
</dbReference>
<reference evidence="10 11" key="1">
    <citation type="submission" date="2023-08" db="EMBL/GenBank/DDBJ databases">
        <title>Black Yeasts Isolated from many extreme environments.</title>
        <authorList>
            <person name="Coleine C."/>
            <person name="Stajich J.E."/>
            <person name="Selbmann L."/>
        </authorList>
    </citation>
    <scope>NUCLEOTIDE SEQUENCE [LARGE SCALE GENOMIC DNA]</scope>
    <source>
        <strain evidence="10 11">CCFEE 5935</strain>
    </source>
</reference>
<comment type="caution">
    <text evidence="10">The sequence shown here is derived from an EMBL/GenBank/DDBJ whole genome shotgun (WGS) entry which is preliminary data.</text>
</comment>
<evidence type="ECO:0000256" key="9">
    <source>
        <dbReference type="SAM" id="MobiDB-lite"/>
    </source>
</evidence>
<comment type="subcellular location">
    <subcellularLocation>
        <location evidence="1 8">Nucleus</location>
    </subcellularLocation>
</comment>
<evidence type="ECO:0000256" key="3">
    <source>
        <dbReference type="ARBA" id="ARBA00020629"/>
    </source>
</evidence>
<dbReference type="GO" id="GO:0016592">
    <property type="term" value="C:mediator complex"/>
    <property type="evidence" value="ECO:0007669"/>
    <property type="project" value="InterPro"/>
</dbReference>
<keyword evidence="4 8" id="KW-0805">Transcription regulation</keyword>
<evidence type="ECO:0000256" key="2">
    <source>
        <dbReference type="ARBA" id="ARBA00009626"/>
    </source>
</evidence>
<evidence type="ECO:0000256" key="7">
    <source>
        <dbReference type="ARBA" id="ARBA00031257"/>
    </source>
</evidence>
<dbReference type="GO" id="GO:0003712">
    <property type="term" value="F:transcription coregulator activity"/>
    <property type="evidence" value="ECO:0007669"/>
    <property type="project" value="InterPro"/>
</dbReference>
<dbReference type="AlphaFoldDB" id="A0AAV9PAX9"/>
<comment type="function">
    <text evidence="8">Component of the Mediator complex, a coactivator involved in the regulated transcription of nearly all RNA polymerase II-dependent genes. Mediator functions as a bridge to convey information from gene-specific regulatory proteins to the basal RNA polymerase II transcription machinery. Mediator is recruited to promoters by direct interactions with regulatory proteins and serves as a scaffold for the assembly of a functional preinitiation complex with RNA polymerase II and the general transcription factors.</text>
</comment>
<dbReference type="EMBL" id="JAVRRT010000009">
    <property type="protein sequence ID" value="KAK5168685.1"/>
    <property type="molecule type" value="Genomic_DNA"/>
</dbReference>
<keyword evidence="5 8" id="KW-0804">Transcription</keyword>
<keyword evidence="11" id="KW-1185">Reference proteome</keyword>
<comment type="subunit">
    <text evidence="8">Component of the Mediator complex.</text>
</comment>
<dbReference type="Proteomes" id="UP001337655">
    <property type="component" value="Unassembled WGS sequence"/>
</dbReference>
<gene>
    <name evidence="8" type="primary">MED4</name>
    <name evidence="10" type="ORF">LTR77_005994</name>
</gene>
<evidence type="ECO:0000256" key="5">
    <source>
        <dbReference type="ARBA" id="ARBA00023163"/>
    </source>
</evidence>
<feature type="region of interest" description="Disordered" evidence="9">
    <location>
        <begin position="211"/>
        <end position="253"/>
    </location>
</feature>
<protein>
    <recommendedName>
        <fullName evidence="3 8">Mediator of RNA polymerase II transcription subunit 4</fullName>
    </recommendedName>
    <alternativeName>
        <fullName evidence="7 8">Mediator complex subunit 4</fullName>
    </alternativeName>
</protein>
<evidence type="ECO:0000256" key="8">
    <source>
        <dbReference type="RuleBase" id="RU364141"/>
    </source>
</evidence>